<comment type="subcellular location">
    <subcellularLocation>
        <location evidence="1">Membrane</location>
        <topology evidence="1">Multi-pass membrane protein</topology>
    </subcellularLocation>
</comment>
<dbReference type="Pfam" id="PF01594">
    <property type="entry name" value="AI-2E_transport"/>
    <property type="match status" value="1"/>
</dbReference>
<keyword evidence="5 7" id="KW-0472">Membrane</keyword>
<evidence type="ECO:0000256" key="2">
    <source>
        <dbReference type="ARBA" id="ARBA00009773"/>
    </source>
</evidence>
<feature type="region of interest" description="Disordered" evidence="6">
    <location>
        <begin position="114"/>
        <end position="134"/>
    </location>
</feature>
<feature type="transmembrane region" description="Helical" evidence="7">
    <location>
        <begin position="35"/>
        <end position="53"/>
    </location>
</feature>
<gene>
    <name evidence="8" type="ORF">J2X16_003152</name>
</gene>
<dbReference type="InterPro" id="IPR002549">
    <property type="entry name" value="AI-2E-like"/>
</dbReference>
<proteinExistence type="inferred from homology"/>
<evidence type="ECO:0000256" key="5">
    <source>
        <dbReference type="ARBA" id="ARBA00023136"/>
    </source>
</evidence>
<evidence type="ECO:0000256" key="4">
    <source>
        <dbReference type="ARBA" id="ARBA00022989"/>
    </source>
</evidence>
<evidence type="ECO:0000313" key="9">
    <source>
        <dbReference type="Proteomes" id="UP001180536"/>
    </source>
</evidence>
<evidence type="ECO:0000256" key="1">
    <source>
        <dbReference type="ARBA" id="ARBA00004141"/>
    </source>
</evidence>
<evidence type="ECO:0000256" key="7">
    <source>
        <dbReference type="SAM" id="Phobius"/>
    </source>
</evidence>
<dbReference type="RefSeq" id="WP_056874071.1">
    <property type="nucleotide sequence ID" value="NZ_JAVDXQ010000004.1"/>
</dbReference>
<evidence type="ECO:0000256" key="3">
    <source>
        <dbReference type="ARBA" id="ARBA00022692"/>
    </source>
</evidence>
<keyword evidence="3 7" id="KW-0812">Transmembrane</keyword>
<evidence type="ECO:0000256" key="6">
    <source>
        <dbReference type="SAM" id="MobiDB-lite"/>
    </source>
</evidence>
<feature type="transmembrane region" description="Helical" evidence="7">
    <location>
        <begin position="156"/>
        <end position="174"/>
    </location>
</feature>
<reference evidence="8 9" key="1">
    <citation type="submission" date="2023-07" db="EMBL/GenBank/DDBJ databases">
        <title>Sorghum-associated microbial communities from plants grown in Nebraska, USA.</title>
        <authorList>
            <person name="Schachtman D."/>
        </authorList>
    </citation>
    <scope>NUCLEOTIDE SEQUENCE [LARGE SCALE GENOMIC DNA]</scope>
    <source>
        <strain evidence="8 9">BE310</strain>
    </source>
</reference>
<feature type="transmembrane region" description="Helical" evidence="7">
    <location>
        <begin position="211"/>
        <end position="234"/>
    </location>
</feature>
<comment type="caution">
    <text evidence="8">The sequence shown here is derived from an EMBL/GenBank/DDBJ whole genome shotgun (WGS) entry which is preliminary data.</text>
</comment>
<keyword evidence="4 7" id="KW-1133">Transmembrane helix</keyword>
<dbReference type="Proteomes" id="UP001180536">
    <property type="component" value="Unassembled WGS sequence"/>
</dbReference>
<feature type="transmembrane region" description="Helical" evidence="7">
    <location>
        <begin position="277"/>
        <end position="300"/>
    </location>
</feature>
<dbReference type="PANTHER" id="PTHR21716">
    <property type="entry name" value="TRANSMEMBRANE PROTEIN"/>
    <property type="match status" value="1"/>
</dbReference>
<name>A0ABU1ZBI1_9BURK</name>
<keyword evidence="9" id="KW-1185">Reference proteome</keyword>
<sequence>MNSPAAPAAPPRRGWALRGVFFLALVFAVREARPLLAPVLIAVLLTLALSPAVRALRRHGVPEVLGALLIVIALMASTVPLAMTLARPAAAWWETAPTTVAQLLEQLDKVRSAIPGLHPPPPPRPGRAAQAATPDPLKERLASEGVALTGLVLTRSLSFAVSFTATVILLYFLLASEHWVVSRIVEAVPRQRTRALVLGGVRTAQREIGHWLAVVGIVNCTVGVIMGLVLWMMGLPNPTLWGAVTAVFCFVPYIGPMAVMALLLLAGISSFDSGAQVLGPMLAFVLLHAIESNIVSPLIVGRRLSLSPVSVFLSVMFWGWLWGIAGALIAVPLLIALRSVCRRTHGLRLLRCFLEGDRREAAPSLRSLLRRPPAKPRQNRYST</sequence>
<feature type="transmembrane region" description="Helical" evidence="7">
    <location>
        <begin position="240"/>
        <end position="265"/>
    </location>
</feature>
<accession>A0ABU1ZBI1</accession>
<evidence type="ECO:0000313" key="8">
    <source>
        <dbReference type="EMBL" id="MDR7297803.1"/>
    </source>
</evidence>
<dbReference type="EMBL" id="JAVDXQ010000004">
    <property type="protein sequence ID" value="MDR7297803.1"/>
    <property type="molecule type" value="Genomic_DNA"/>
</dbReference>
<dbReference type="PANTHER" id="PTHR21716:SF16">
    <property type="entry name" value="BLL1467 PROTEIN"/>
    <property type="match status" value="1"/>
</dbReference>
<comment type="similarity">
    <text evidence="2">Belongs to the autoinducer-2 exporter (AI-2E) (TC 2.A.86) family.</text>
</comment>
<protein>
    <submittedName>
        <fullName evidence="8">PurR-regulated permease PerM</fullName>
    </submittedName>
</protein>
<feature type="transmembrane region" description="Helical" evidence="7">
    <location>
        <begin position="65"/>
        <end position="86"/>
    </location>
</feature>
<feature type="transmembrane region" description="Helical" evidence="7">
    <location>
        <begin position="320"/>
        <end position="341"/>
    </location>
</feature>
<organism evidence="8 9">
    <name type="scientific">Pelomonas aquatica</name>
    <dbReference type="NCBI Taxonomy" id="431058"/>
    <lineage>
        <taxon>Bacteria</taxon>
        <taxon>Pseudomonadati</taxon>
        <taxon>Pseudomonadota</taxon>
        <taxon>Betaproteobacteria</taxon>
        <taxon>Burkholderiales</taxon>
        <taxon>Sphaerotilaceae</taxon>
        <taxon>Roseateles</taxon>
    </lineage>
</organism>